<comment type="caution">
    <text evidence="8">The sequence shown here is derived from an EMBL/GenBank/DDBJ whole genome shotgun (WGS) entry which is preliminary data.</text>
</comment>
<feature type="binding site" evidence="6">
    <location>
        <position position="78"/>
    </location>
    <ligand>
        <name>Zn(2+)</name>
        <dbReference type="ChEBI" id="CHEBI:29105"/>
    </ligand>
</feature>
<dbReference type="GO" id="GO:0019509">
    <property type="term" value="P:L-methionine salvage from methylthioadenosine"/>
    <property type="evidence" value="ECO:0007669"/>
    <property type="project" value="UniProtKB-UniRule"/>
</dbReference>
<evidence type="ECO:0000256" key="6">
    <source>
        <dbReference type="HAMAP-Rule" id="MF_01677"/>
    </source>
</evidence>
<dbReference type="GO" id="GO:0046570">
    <property type="term" value="F:methylthioribulose 1-phosphate dehydratase activity"/>
    <property type="evidence" value="ECO:0007669"/>
    <property type="project" value="UniProtKB-UniRule"/>
</dbReference>
<evidence type="ECO:0000259" key="7">
    <source>
        <dbReference type="SMART" id="SM01007"/>
    </source>
</evidence>
<evidence type="ECO:0000256" key="2">
    <source>
        <dbReference type="ARBA" id="ARBA00022723"/>
    </source>
</evidence>
<name>A0A4V3JY61_9LEPT</name>
<dbReference type="InterPro" id="IPR017714">
    <property type="entry name" value="MethylthioRu-1-P_deHdtase_MtnB"/>
</dbReference>
<dbReference type="Pfam" id="PF00596">
    <property type="entry name" value="Aldolase_II"/>
    <property type="match status" value="1"/>
</dbReference>
<dbReference type="NCBIfam" id="TIGR03328">
    <property type="entry name" value="salvage_mtnB"/>
    <property type="match status" value="1"/>
</dbReference>
<dbReference type="GO" id="GO:0008270">
    <property type="term" value="F:zinc ion binding"/>
    <property type="evidence" value="ECO:0007669"/>
    <property type="project" value="UniProtKB-UniRule"/>
</dbReference>
<dbReference type="SMART" id="SM01007">
    <property type="entry name" value="Aldolase_II"/>
    <property type="match status" value="1"/>
</dbReference>
<proteinExistence type="inferred from homology"/>
<gene>
    <name evidence="6 8" type="primary">mtnB</name>
    <name evidence="8" type="ORF">EHS15_07120</name>
</gene>
<evidence type="ECO:0000256" key="1">
    <source>
        <dbReference type="ARBA" id="ARBA00022605"/>
    </source>
</evidence>
<dbReference type="SUPFAM" id="SSF53639">
    <property type="entry name" value="AraD/HMP-PK domain-like"/>
    <property type="match status" value="1"/>
</dbReference>
<comment type="pathway">
    <text evidence="6">Amino-acid biosynthesis; L-methionine biosynthesis via salvage pathway; L-methionine from S-methyl-5-thio-alpha-D-ribose 1-phosphate: step 2/6.</text>
</comment>
<keyword evidence="9" id="KW-1185">Reference proteome</keyword>
<comment type="function">
    <text evidence="6">Catalyzes the dehydration of methylthioribulose-1-phosphate (MTRu-1-P) into 2,3-diketo-5-methylthiopentyl-1-phosphate (DK-MTP-1-P).</text>
</comment>
<dbReference type="GO" id="GO:0005737">
    <property type="term" value="C:cytoplasm"/>
    <property type="evidence" value="ECO:0007669"/>
    <property type="project" value="UniProtKB-UniRule"/>
</dbReference>
<feature type="binding site" evidence="6">
    <location>
        <position position="76"/>
    </location>
    <ligand>
        <name>Zn(2+)</name>
        <dbReference type="ChEBI" id="CHEBI:29105"/>
    </ligand>
</feature>
<organism evidence="8 9">
    <name type="scientific">Leptospira idonii</name>
    <dbReference type="NCBI Taxonomy" id="1193500"/>
    <lineage>
        <taxon>Bacteria</taxon>
        <taxon>Pseudomonadati</taxon>
        <taxon>Spirochaetota</taxon>
        <taxon>Spirochaetia</taxon>
        <taxon>Leptospirales</taxon>
        <taxon>Leptospiraceae</taxon>
        <taxon>Leptospira</taxon>
    </lineage>
</organism>
<dbReference type="PANTHER" id="PTHR10640">
    <property type="entry name" value="METHYLTHIORIBULOSE-1-PHOSPHATE DEHYDRATASE"/>
    <property type="match status" value="1"/>
</dbReference>
<dbReference type="UniPathway" id="UPA00904">
    <property type="reaction ID" value="UER00875"/>
</dbReference>
<evidence type="ECO:0000313" key="9">
    <source>
        <dbReference type="Proteomes" id="UP000298058"/>
    </source>
</evidence>
<dbReference type="OrthoDB" id="9805559at2"/>
<dbReference type="PANTHER" id="PTHR10640:SF7">
    <property type="entry name" value="METHYLTHIORIBULOSE-1-PHOSPHATE DEHYDRATASE"/>
    <property type="match status" value="1"/>
</dbReference>
<dbReference type="HAMAP" id="MF_01677">
    <property type="entry name" value="Salvage_MtnB"/>
    <property type="match status" value="1"/>
</dbReference>
<evidence type="ECO:0000313" key="8">
    <source>
        <dbReference type="EMBL" id="TGN19766.1"/>
    </source>
</evidence>
<keyword evidence="3 6" id="KW-0862">Zinc</keyword>
<keyword evidence="4 6" id="KW-0486">Methionine biosynthesis</keyword>
<evidence type="ECO:0000256" key="3">
    <source>
        <dbReference type="ARBA" id="ARBA00022833"/>
    </source>
</evidence>
<sequence>MFATAGNLSVKSNLENSFWITASGKHKGHLTEDDFVRTSIFGLELLESSQGNKASAETSIHASIYRFQKKANAALHVHTLDSNLLSFHTTQTERFKLVPIPPIEIIKAFGIWEERPNLQMAVFYNFGNVKQIAESIERFFETHPDYPLPFVLVEEHGPTVWGNSIQDANRHLEAVSFLFQVMTRSK</sequence>
<dbReference type="Proteomes" id="UP000298058">
    <property type="component" value="Unassembled WGS sequence"/>
</dbReference>
<comment type="cofactor">
    <cofactor evidence="6">
        <name>Zn(2+)</name>
        <dbReference type="ChEBI" id="CHEBI:29105"/>
    </cofactor>
    <text evidence="6">Binds 1 zinc ion per subunit.</text>
</comment>
<evidence type="ECO:0000256" key="5">
    <source>
        <dbReference type="ARBA" id="ARBA00023239"/>
    </source>
</evidence>
<dbReference type="InterPro" id="IPR001303">
    <property type="entry name" value="Aldolase_II/adducin_N"/>
</dbReference>
<dbReference type="Gene3D" id="3.40.225.10">
    <property type="entry name" value="Class II aldolase/adducin N-terminal domain"/>
    <property type="match status" value="1"/>
</dbReference>
<reference evidence="8" key="1">
    <citation type="journal article" date="2019" name="PLoS Negl. Trop. Dis.">
        <title>Revisiting the worldwide diversity of Leptospira species in the environment.</title>
        <authorList>
            <person name="Vincent A.T."/>
            <person name="Schiettekatte O."/>
            <person name="Bourhy P."/>
            <person name="Veyrier F.J."/>
            <person name="Picardeau M."/>
        </authorList>
    </citation>
    <scope>NUCLEOTIDE SEQUENCE [LARGE SCALE GENOMIC DNA]</scope>
    <source>
        <strain evidence="8">201300427</strain>
    </source>
</reference>
<dbReference type="AlphaFoldDB" id="A0A4V3JY61"/>
<protein>
    <recommendedName>
        <fullName evidence="6">Methylthioribulose-1-phosphate dehydratase</fullName>
        <shortName evidence="6">MTRu-1-P dehydratase</shortName>
        <ecNumber evidence="6">4.2.1.109</ecNumber>
    </recommendedName>
</protein>
<dbReference type="EMBL" id="RQHW01000028">
    <property type="protein sequence ID" value="TGN19766.1"/>
    <property type="molecule type" value="Genomic_DNA"/>
</dbReference>
<dbReference type="EC" id="4.2.1.109" evidence="6"/>
<keyword evidence="5 6" id="KW-0456">Lyase</keyword>
<comment type="catalytic activity">
    <reaction evidence="6">
        <text>5-(methylsulfanyl)-D-ribulose 1-phosphate = 5-methylsulfanyl-2,3-dioxopentyl phosphate + H2O</text>
        <dbReference type="Rhea" id="RHEA:15549"/>
        <dbReference type="ChEBI" id="CHEBI:15377"/>
        <dbReference type="ChEBI" id="CHEBI:58548"/>
        <dbReference type="ChEBI" id="CHEBI:58828"/>
        <dbReference type="EC" id="4.2.1.109"/>
    </reaction>
</comment>
<keyword evidence="2 6" id="KW-0479">Metal-binding</keyword>
<accession>A0A4V3JY61</accession>
<keyword evidence="1 6" id="KW-0028">Amino-acid biosynthesis</keyword>
<evidence type="ECO:0000256" key="4">
    <source>
        <dbReference type="ARBA" id="ARBA00023167"/>
    </source>
</evidence>
<dbReference type="InterPro" id="IPR036409">
    <property type="entry name" value="Aldolase_II/adducin_N_sf"/>
</dbReference>
<feature type="domain" description="Class II aldolase/adducin N-terminal" evidence="7">
    <location>
        <begin position="1"/>
        <end position="183"/>
    </location>
</feature>
<comment type="similarity">
    <text evidence="6">Belongs to the aldolase class II family. MtnB subfamily.</text>
</comment>